<reference evidence="1" key="1">
    <citation type="journal article" date="2023" name="Plant J.">
        <title>Genome sequences and population genomics provide insights into the demographic history, inbreeding, and mutation load of two 'living fossil' tree species of Dipteronia.</title>
        <authorList>
            <person name="Feng Y."/>
            <person name="Comes H.P."/>
            <person name="Chen J."/>
            <person name="Zhu S."/>
            <person name="Lu R."/>
            <person name="Zhang X."/>
            <person name="Li P."/>
            <person name="Qiu J."/>
            <person name="Olsen K.M."/>
            <person name="Qiu Y."/>
        </authorList>
    </citation>
    <scope>NUCLEOTIDE SEQUENCE</scope>
    <source>
        <strain evidence="1">NBL</strain>
    </source>
</reference>
<dbReference type="Proteomes" id="UP001281410">
    <property type="component" value="Unassembled WGS sequence"/>
</dbReference>
<proteinExistence type="predicted"/>
<dbReference type="EMBL" id="JANJYJ010000002">
    <property type="protein sequence ID" value="KAK3225215.1"/>
    <property type="molecule type" value="Genomic_DNA"/>
</dbReference>
<sequence length="72" mass="7874">MNGTTMPSPVAVPSAVLVMTRRARKHSPSPSLPSFVNLFRVAAVADQLASHVLQPQPVNQHDAVEFFHLCIR</sequence>
<dbReference type="AlphaFoldDB" id="A0AAE0AWQ0"/>
<organism evidence="1 2">
    <name type="scientific">Dipteronia sinensis</name>
    <dbReference type="NCBI Taxonomy" id="43782"/>
    <lineage>
        <taxon>Eukaryota</taxon>
        <taxon>Viridiplantae</taxon>
        <taxon>Streptophyta</taxon>
        <taxon>Embryophyta</taxon>
        <taxon>Tracheophyta</taxon>
        <taxon>Spermatophyta</taxon>
        <taxon>Magnoliopsida</taxon>
        <taxon>eudicotyledons</taxon>
        <taxon>Gunneridae</taxon>
        <taxon>Pentapetalae</taxon>
        <taxon>rosids</taxon>
        <taxon>malvids</taxon>
        <taxon>Sapindales</taxon>
        <taxon>Sapindaceae</taxon>
        <taxon>Hippocastanoideae</taxon>
        <taxon>Acereae</taxon>
        <taxon>Dipteronia</taxon>
    </lineage>
</organism>
<keyword evidence="2" id="KW-1185">Reference proteome</keyword>
<protein>
    <submittedName>
        <fullName evidence="1">Uncharacterized protein</fullName>
    </submittedName>
</protein>
<comment type="caution">
    <text evidence="1">The sequence shown here is derived from an EMBL/GenBank/DDBJ whole genome shotgun (WGS) entry which is preliminary data.</text>
</comment>
<evidence type="ECO:0000313" key="1">
    <source>
        <dbReference type="EMBL" id="KAK3225215.1"/>
    </source>
</evidence>
<gene>
    <name evidence="1" type="ORF">Dsin_005077</name>
</gene>
<accession>A0AAE0AWQ0</accession>
<name>A0AAE0AWQ0_9ROSI</name>
<evidence type="ECO:0000313" key="2">
    <source>
        <dbReference type="Proteomes" id="UP001281410"/>
    </source>
</evidence>